<dbReference type="Proteomes" id="UP001295794">
    <property type="component" value="Unassembled WGS sequence"/>
</dbReference>
<keyword evidence="7" id="KW-0325">Glycoprotein</keyword>
<reference evidence="12" key="1">
    <citation type="submission" date="2023-11" db="EMBL/GenBank/DDBJ databases">
        <authorList>
            <person name="De Vega J J."/>
            <person name="De Vega J J."/>
        </authorList>
    </citation>
    <scope>NUCLEOTIDE SEQUENCE</scope>
</reference>
<accession>A0AAD2HA91</accession>
<dbReference type="InterPro" id="IPR000172">
    <property type="entry name" value="GMC_OxRdtase_N"/>
</dbReference>
<feature type="chain" id="PRO_5042200938" description="Glucose-methanol-choline oxidoreductase N-terminal domain-containing protein" evidence="10">
    <location>
        <begin position="20"/>
        <end position="597"/>
    </location>
</feature>
<evidence type="ECO:0000256" key="10">
    <source>
        <dbReference type="SAM" id="SignalP"/>
    </source>
</evidence>
<dbReference type="SUPFAM" id="SSF51905">
    <property type="entry name" value="FAD/NAD(P)-binding domain"/>
    <property type="match status" value="1"/>
</dbReference>
<keyword evidence="6" id="KW-0560">Oxidoreductase</keyword>
<feature type="active site" description="Proton donor" evidence="8">
    <location>
        <position position="532"/>
    </location>
</feature>
<evidence type="ECO:0000259" key="11">
    <source>
        <dbReference type="PROSITE" id="PS00624"/>
    </source>
</evidence>
<organism evidence="12 13">
    <name type="scientific">Mycena citricolor</name>
    <dbReference type="NCBI Taxonomy" id="2018698"/>
    <lineage>
        <taxon>Eukaryota</taxon>
        <taxon>Fungi</taxon>
        <taxon>Dikarya</taxon>
        <taxon>Basidiomycota</taxon>
        <taxon>Agaricomycotina</taxon>
        <taxon>Agaricomycetes</taxon>
        <taxon>Agaricomycetidae</taxon>
        <taxon>Agaricales</taxon>
        <taxon>Marasmiineae</taxon>
        <taxon>Mycenaceae</taxon>
        <taxon>Mycena</taxon>
    </lineage>
</organism>
<dbReference type="PROSITE" id="PS00624">
    <property type="entry name" value="GMC_OXRED_2"/>
    <property type="match status" value="1"/>
</dbReference>
<dbReference type="GO" id="GO:0016614">
    <property type="term" value="F:oxidoreductase activity, acting on CH-OH group of donors"/>
    <property type="evidence" value="ECO:0007669"/>
    <property type="project" value="InterPro"/>
</dbReference>
<evidence type="ECO:0000256" key="8">
    <source>
        <dbReference type="PIRSR" id="PIRSR000137-1"/>
    </source>
</evidence>
<evidence type="ECO:0000256" key="4">
    <source>
        <dbReference type="ARBA" id="ARBA00022729"/>
    </source>
</evidence>
<dbReference type="Gene3D" id="3.50.50.60">
    <property type="entry name" value="FAD/NAD(P)-binding domain"/>
    <property type="match status" value="1"/>
</dbReference>
<dbReference type="SUPFAM" id="SSF54373">
    <property type="entry name" value="FAD-linked reductases, C-terminal domain"/>
    <property type="match status" value="1"/>
</dbReference>
<feature type="binding site" evidence="9">
    <location>
        <position position="274"/>
    </location>
    <ligand>
        <name>FAD</name>
        <dbReference type="ChEBI" id="CHEBI:57692"/>
    </ligand>
</feature>
<evidence type="ECO:0000256" key="2">
    <source>
        <dbReference type="ARBA" id="ARBA00010790"/>
    </source>
</evidence>
<dbReference type="Gene3D" id="3.30.560.10">
    <property type="entry name" value="Glucose Oxidase, domain 3"/>
    <property type="match status" value="1"/>
</dbReference>
<feature type="signal peptide" evidence="10">
    <location>
        <begin position="1"/>
        <end position="19"/>
    </location>
</feature>
<dbReference type="GO" id="GO:0050660">
    <property type="term" value="F:flavin adenine dinucleotide binding"/>
    <property type="evidence" value="ECO:0007669"/>
    <property type="project" value="InterPro"/>
</dbReference>
<evidence type="ECO:0000256" key="5">
    <source>
        <dbReference type="ARBA" id="ARBA00022827"/>
    </source>
</evidence>
<feature type="binding site" evidence="9">
    <location>
        <position position="115"/>
    </location>
    <ligand>
        <name>FAD</name>
        <dbReference type="ChEBI" id="CHEBI:57692"/>
    </ligand>
</feature>
<sequence length="597" mass="63621">MSWLPSLLLLCVPIARVYAVIVDDASALLSSGLHFDFVVVGGGTAGNVVANRLSENPKWSVLVLEAGGSNADVLDIIVPFYCTRATPDTPQDWNYTTTAQSGLGGRAIAYPRGHVLGDYMVYTRGSAEDFDRFATVTGDQGWSWDKLVPYMRKVSPASPTIFMDLKRAQNENFTTPTNRSDRGHYDPSVHGYQGINTVSLSGFPTPIDDRIIQTTAQLSGEFPFNRDMNSGSPLGIGWTQATIKNGSRSSSATSYLGPQFVSRPNLHVILNAQVLSILSTEPNEFKAASFVQKGKTMTVTARKELILSAGSIGTPNILLHSGIGNSSTLRTLGIKPLHNLPSVGQNLSDHALLPFGFSVNSSSTWEAAGRNSTLAAQQLAQWTNSRTGPLVDTVTSHIGWLRVPDALLQGFPDASAGPNTPHYEFIISNGFLAPQPENLNGMSITTALVSPLSRGSVTLNSTNPLAAPVINPNLLGEQVDRIVMREAIRAALRFAAAPAWKGYILAPLGVNASSTDAEIDAFVQSSAGTVYHPAGSASMSPVGADWGVVDPDLKVKGLRGLRVIDLSVTPYIPAAHTQAAAYLIGERGADLIKGSWQ</sequence>
<dbReference type="InterPro" id="IPR012132">
    <property type="entry name" value="GMC_OxRdtase"/>
</dbReference>
<keyword evidence="13" id="KW-1185">Reference proteome</keyword>
<dbReference type="PANTHER" id="PTHR11552">
    <property type="entry name" value="GLUCOSE-METHANOL-CHOLINE GMC OXIDOREDUCTASE"/>
    <property type="match status" value="1"/>
</dbReference>
<evidence type="ECO:0000256" key="3">
    <source>
        <dbReference type="ARBA" id="ARBA00022630"/>
    </source>
</evidence>
<comment type="caution">
    <text evidence="12">The sequence shown here is derived from an EMBL/GenBank/DDBJ whole genome shotgun (WGS) entry which is preliminary data.</text>
</comment>
<dbReference type="EMBL" id="CAVNYO010000169">
    <property type="protein sequence ID" value="CAK5271085.1"/>
    <property type="molecule type" value="Genomic_DNA"/>
</dbReference>
<feature type="active site" description="Proton acceptor" evidence="8">
    <location>
        <position position="576"/>
    </location>
</feature>
<evidence type="ECO:0000313" key="13">
    <source>
        <dbReference type="Proteomes" id="UP001295794"/>
    </source>
</evidence>
<evidence type="ECO:0000313" key="12">
    <source>
        <dbReference type="EMBL" id="CAK5271085.1"/>
    </source>
</evidence>
<dbReference type="AlphaFoldDB" id="A0AAD2HA91"/>
<keyword evidence="4 10" id="KW-0732">Signal</keyword>
<dbReference type="Pfam" id="PF05199">
    <property type="entry name" value="GMC_oxred_C"/>
    <property type="match status" value="1"/>
</dbReference>
<gene>
    <name evidence="12" type="ORF">MYCIT1_LOCUS15973</name>
</gene>
<dbReference type="PANTHER" id="PTHR11552:SF201">
    <property type="entry name" value="GLUCOSE-METHANOL-CHOLINE OXIDOREDUCTASE N-TERMINAL DOMAIN-CONTAINING PROTEIN"/>
    <property type="match status" value="1"/>
</dbReference>
<proteinExistence type="inferred from homology"/>
<evidence type="ECO:0000256" key="9">
    <source>
        <dbReference type="PIRSR" id="PIRSR000137-2"/>
    </source>
</evidence>
<keyword evidence="3" id="KW-0285">Flavoprotein</keyword>
<evidence type="ECO:0000256" key="1">
    <source>
        <dbReference type="ARBA" id="ARBA00001974"/>
    </source>
</evidence>
<keyword evidence="5 9" id="KW-0274">FAD</keyword>
<name>A0AAD2HA91_9AGAR</name>
<comment type="cofactor">
    <cofactor evidence="1 9">
        <name>FAD</name>
        <dbReference type="ChEBI" id="CHEBI:57692"/>
    </cofactor>
</comment>
<dbReference type="InterPro" id="IPR036188">
    <property type="entry name" value="FAD/NAD-bd_sf"/>
</dbReference>
<dbReference type="InterPro" id="IPR007867">
    <property type="entry name" value="GMC_OxRtase_C"/>
</dbReference>
<evidence type="ECO:0000256" key="6">
    <source>
        <dbReference type="ARBA" id="ARBA00023002"/>
    </source>
</evidence>
<dbReference type="Pfam" id="PF00732">
    <property type="entry name" value="GMC_oxred_N"/>
    <property type="match status" value="1"/>
</dbReference>
<dbReference type="PIRSF" id="PIRSF000137">
    <property type="entry name" value="Alcohol_oxidase"/>
    <property type="match status" value="1"/>
</dbReference>
<comment type="similarity">
    <text evidence="2">Belongs to the GMC oxidoreductase family.</text>
</comment>
<protein>
    <recommendedName>
        <fullName evidence="11">Glucose-methanol-choline oxidoreductase N-terminal domain-containing protein</fullName>
    </recommendedName>
</protein>
<feature type="domain" description="Glucose-methanol-choline oxidoreductase N-terminal" evidence="11">
    <location>
        <begin position="310"/>
        <end position="324"/>
    </location>
</feature>
<evidence type="ECO:0000256" key="7">
    <source>
        <dbReference type="ARBA" id="ARBA00023180"/>
    </source>
</evidence>